<evidence type="ECO:0000313" key="6">
    <source>
        <dbReference type="Proteomes" id="UP000802392"/>
    </source>
</evidence>
<keyword evidence="2 5" id="KW-0238">DNA-binding</keyword>
<proteinExistence type="predicted"/>
<organism evidence="5 6">
    <name type="scientific">Paenarthrobacter ilicis</name>
    <dbReference type="NCBI Taxonomy" id="43665"/>
    <lineage>
        <taxon>Bacteria</taxon>
        <taxon>Bacillati</taxon>
        <taxon>Actinomycetota</taxon>
        <taxon>Actinomycetes</taxon>
        <taxon>Micrococcales</taxon>
        <taxon>Micrococcaceae</taxon>
        <taxon>Paenarthrobacter</taxon>
    </lineage>
</organism>
<dbReference type="SUPFAM" id="SSF46785">
    <property type="entry name" value="Winged helix' DNA-binding domain"/>
    <property type="match status" value="1"/>
</dbReference>
<dbReference type="InterPro" id="IPR019888">
    <property type="entry name" value="Tscrpt_reg_AsnC-like"/>
</dbReference>
<gene>
    <name evidence="5" type="ORF">FHR86_003317</name>
</gene>
<dbReference type="InterPro" id="IPR036388">
    <property type="entry name" value="WH-like_DNA-bd_sf"/>
</dbReference>
<sequence>MQQTSSGLIDLTSLDGIQRQEVVTLQELDGTDRRILAALDEDPRVPIMVLAQKLHLARGTVQSRLERMTSSGALRANSSRVLPSALGRGVAAAVSAELDQSHLNEAIAALRRIPEVLECHAPAGDTDLVIRVVAKSPDDLYRVSEEIRLCPGIVRTSTSMFLREVIPYRTTGLLAG</sequence>
<reference evidence="5 6" key="1">
    <citation type="submission" date="2020-03" db="EMBL/GenBank/DDBJ databases">
        <title>Genomic Encyclopedia of Type Strains, Phase III (KMG-III): the genomes of soil and plant-associated and newly described type strains.</title>
        <authorList>
            <person name="Whitman W."/>
        </authorList>
    </citation>
    <scope>NUCLEOTIDE SEQUENCE [LARGE SCALE GENOMIC DNA]</scope>
    <source>
        <strain evidence="5 6">CECT 4207</strain>
    </source>
</reference>
<keyword evidence="3" id="KW-0804">Transcription</keyword>
<dbReference type="PANTHER" id="PTHR30154:SF34">
    <property type="entry name" value="TRANSCRIPTIONAL REGULATOR AZLB"/>
    <property type="match status" value="1"/>
</dbReference>
<evidence type="ECO:0000256" key="3">
    <source>
        <dbReference type="ARBA" id="ARBA00023163"/>
    </source>
</evidence>
<feature type="domain" description="HTH asnC-type" evidence="4">
    <location>
        <begin position="28"/>
        <end position="89"/>
    </location>
</feature>
<dbReference type="PROSITE" id="PS50956">
    <property type="entry name" value="HTH_ASNC_2"/>
    <property type="match status" value="1"/>
</dbReference>
<keyword evidence="6" id="KW-1185">Reference proteome</keyword>
<dbReference type="PRINTS" id="PR00033">
    <property type="entry name" value="HTHASNC"/>
</dbReference>
<dbReference type="PANTHER" id="PTHR30154">
    <property type="entry name" value="LEUCINE-RESPONSIVE REGULATORY PROTEIN"/>
    <property type="match status" value="1"/>
</dbReference>
<evidence type="ECO:0000259" key="4">
    <source>
        <dbReference type="PROSITE" id="PS50956"/>
    </source>
</evidence>
<comment type="caution">
    <text evidence="5">The sequence shown here is derived from an EMBL/GenBank/DDBJ whole genome shotgun (WGS) entry which is preliminary data.</text>
</comment>
<dbReference type="GO" id="GO:0003677">
    <property type="term" value="F:DNA binding"/>
    <property type="evidence" value="ECO:0007669"/>
    <property type="project" value="UniProtKB-KW"/>
</dbReference>
<dbReference type="EMBL" id="JAAOZD010000007">
    <property type="protein sequence ID" value="NIJ02969.1"/>
    <property type="molecule type" value="Genomic_DNA"/>
</dbReference>
<name>A0ABX0TK76_9MICC</name>
<evidence type="ECO:0000256" key="1">
    <source>
        <dbReference type="ARBA" id="ARBA00023015"/>
    </source>
</evidence>
<evidence type="ECO:0000313" key="5">
    <source>
        <dbReference type="EMBL" id="NIJ02969.1"/>
    </source>
</evidence>
<dbReference type="InterPro" id="IPR036390">
    <property type="entry name" value="WH_DNA-bd_sf"/>
</dbReference>
<dbReference type="SUPFAM" id="SSF54909">
    <property type="entry name" value="Dimeric alpha+beta barrel"/>
    <property type="match status" value="1"/>
</dbReference>
<dbReference type="Pfam" id="PF01037">
    <property type="entry name" value="AsnC_trans_reg"/>
    <property type="match status" value="1"/>
</dbReference>
<dbReference type="SMART" id="SM00344">
    <property type="entry name" value="HTH_ASNC"/>
    <property type="match status" value="1"/>
</dbReference>
<evidence type="ECO:0000256" key="2">
    <source>
        <dbReference type="ARBA" id="ARBA00023125"/>
    </source>
</evidence>
<dbReference type="Proteomes" id="UP000802392">
    <property type="component" value="Unassembled WGS sequence"/>
</dbReference>
<dbReference type="Pfam" id="PF13404">
    <property type="entry name" value="HTH_AsnC-type"/>
    <property type="match status" value="1"/>
</dbReference>
<dbReference type="InterPro" id="IPR011008">
    <property type="entry name" value="Dimeric_a/b-barrel"/>
</dbReference>
<dbReference type="InterPro" id="IPR000485">
    <property type="entry name" value="AsnC-type_HTH_dom"/>
</dbReference>
<keyword evidence="1" id="KW-0805">Transcription regulation</keyword>
<dbReference type="Gene3D" id="3.30.70.920">
    <property type="match status" value="1"/>
</dbReference>
<accession>A0ABX0TK76</accession>
<protein>
    <submittedName>
        <fullName evidence="5">DNA-binding Lrp family transcriptional regulator</fullName>
    </submittedName>
</protein>
<dbReference type="Gene3D" id="1.10.10.10">
    <property type="entry name" value="Winged helix-like DNA-binding domain superfamily/Winged helix DNA-binding domain"/>
    <property type="match status" value="1"/>
</dbReference>
<dbReference type="InterPro" id="IPR019887">
    <property type="entry name" value="Tscrpt_reg_AsnC/Lrp_C"/>
</dbReference>